<dbReference type="AlphaFoldDB" id="A0A4U0GUV6"/>
<protein>
    <recommendedName>
        <fullName evidence="3">Nuclear transport factor 2 family protein</fullName>
    </recommendedName>
</protein>
<dbReference type="Proteomes" id="UP000309872">
    <property type="component" value="Unassembled WGS sequence"/>
</dbReference>
<proteinExistence type="predicted"/>
<name>A0A4U0GUV6_9SPHI</name>
<comment type="caution">
    <text evidence="1">The sequence shown here is derived from an EMBL/GenBank/DDBJ whole genome shotgun (WGS) entry which is preliminary data.</text>
</comment>
<dbReference type="Gene3D" id="3.10.450.50">
    <property type="match status" value="1"/>
</dbReference>
<accession>A0A4U0GUV6</accession>
<dbReference type="OrthoDB" id="6692273at2"/>
<gene>
    <name evidence="1" type="ORF">FAZ19_19405</name>
</gene>
<evidence type="ECO:0000313" key="1">
    <source>
        <dbReference type="EMBL" id="TJY62787.1"/>
    </source>
</evidence>
<dbReference type="InterPro" id="IPR032710">
    <property type="entry name" value="NTF2-like_dom_sf"/>
</dbReference>
<reference evidence="1 2" key="1">
    <citation type="submission" date="2019-04" db="EMBL/GenBank/DDBJ databases">
        <title>Sphingobacterium olei sp. nov., isolated from oil-contaminated soil.</title>
        <authorList>
            <person name="Liu B."/>
        </authorList>
    </citation>
    <scope>NUCLEOTIDE SEQUENCE [LARGE SCALE GENOMIC DNA]</scope>
    <source>
        <strain evidence="1 2">Y3L14</strain>
    </source>
</reference>
<evidence type="ECO:0008006" key="3">
    <source>
        <dbReference type="Google" id="ProtNLM"/>
    </source>
</evidence>
<evidence type="ECO:0000313" key="2">
    <source>
        <dbReference type="Proteomes" id="UP000309872"/>
    </source>
</evidence>
<sequence>MKINVPKDCDNAPKRKIIRDFIIAWFKKEWSDIENIIEDEFQFRIVGKQTVENKKDLQKYLQNGVEVTTLTIDEVLSHGKFGACNGSVELNKQTIDFAYFFSFKSAGKNTVTKISEYKIPCKN</sequence>
<dbReference type="EMBL" id="SUKA01000007">
    <property type="protein sequence ID" value="TJY62787.1"/>
    <property type="molecule type" value="Genomic_DNA"/>
</dbReference>
<dbReference type="SUPFAM" id="SSF54427">
    <property type="entry name" value="NTF2-like"/>
    <property type="match status" value="1"/>
</dbReference>
<keyword evidence="2" id="KW-1185">Reference proteome</keyword>
<organism evidence="1 2">
    <name type="scientific">Sphingobacterium alkalisoli</name>
    <dbReference type="NCBI Taxonomy" id="1874115"/>
    <lineage>
        <taxon>Bacteria</taxon>
        <taxon>Pseudomonadati</taxon>
        <taxon>Bacteroidota</taxon>
        <taxon>Sphingobacteriia</taxon>
        <taxon>Sphingobacteriales</taxon>
        <taxon>Sphingobacteriaceae</taxon>
        <taxon>Sphingobacterium</taxon>
    </lineage>
</organism>